<evidence type="ECO:0000313" key="2">
    <source>
        <dbReference type="Proteomes" id="UP001165960"/>
    </source>
</evidence>
<organism evidence="1 2">
    <name type="scientific">Entomophthora muscae</name>
    <dbReference type="NCBI Taxonomy" id="34485"/>
    <lineage>
        <taxon>Eukaryota</taxon>
        <taxon>Fungi</taxon>
        <taxon>Fungi incertae sedis</taxon>
        <taxon>Zoopagomycota</taxon>
        <taxon>Entomophthoromycotina</taxon>
        <taxon>Entomophthoromycetes</taxon>
        <taxon>Entomophthorales</taxon>
        <taxon>Entomophthoraceae</taxon>
        <taxon>Entomophthora</taxon>
    </lineage>
</organism>
<dbReference type="Proteomes" id="UP001165960">
    <property type="component" value="Unassembled WGS sequence"/>
</dbReference>
<keyword evidence="2" id="KW-1185">Reference proteome</keyword>
<name>A0ACC2RNX9_9FUNG</name>
<protein>
    <submittedName>
        <fullName evidence="1">Uncharacterized protein</fullName>
    </submittedName>
</protein>
<gene>
    <name evidence="1" type="ORF">DSO57_1001539</name>
</gene>
<sequence>MITEGPISPALEKTIHLPVTLAPAEIVHLSSRLISQVHTTSGFLSALREIFLLGPNSSVPTDPIILNPHGPRHHYEHPQYYNRPHSPHYEQPRSFHGHRPHFNPNVHPNGANFSPNHFGSGPRTPPYPNPHSFHHDHMGPPMGGPPGDHHHLNGPEMHSSSFPHMPGFSAPMSVGPGENLPLDPNLIKTLIDSGIINLGAGSFRPQHPILPEVEPFSDAAPAFNVSSLAALEDKQSMIPPINVAPIPKPLSVSLTQKDINLYVYLSNLFHW</sequence>
<accession>A0ACC2RNX9</accession>
<dbReference type="EMBL" id="QTSX02007103">
    <property type="protein sequence ID" value="KAJ9051781.1"/>
    <property type="molecule type" value="Genomic_DNA"/>
</dbReference>
<proteinExistence type="predicted"/>
<evidence type="ECO:0000313" key="1">
    <source>
        <dbReference type="EMBL" id="KAJ9051781.1"/>
    </source>
</evidence>
<comment type="caution">
    <text evidence="1">The sequence shown here is derived from an EMBL/GenBank/DDBJ whole genome shotgun (WGS) entry which is preliminary data.</text>
</comment>
<reference evidence="1" key="1">
    <citation type="submission" date="2022-04" db="EMBL/GenBank/DDBJ databases">
        <title>Genome of the entomopathogenic fungus Entomophthora muscae.</title>
        <authorList>
            <person name="Elya C."/>
            <person name="Lovett B.R."/>
            <person name="Lee E."/>
            <person name="Macias A.M."/>
            <person name="Hajek A.E."/>
            <person name="De Bivort B.L."/>
            <person name="Kasson M.T."/>
            <person name="De Fine Licht H.H."/>
            <person name="Stajich J.E."/>
        </authorList>
    </citation>
    <scope>NUCLEOTIDE SEQUENCE</scope>
    <source>
        <strain evidence="1">Berkeley</strain>
    </source>
</reference>